<evidence type="ECO:0000313" key="4">
    <source>
        <dbReference type="Proteomes" id="UP000612329"/>
    </source>
</evidence>
<name>A0A8J3BP00_9FLAO</name>
<gene>
    <name evidence="3" type="ORF">GCM10007962_18840</name>
</gene>
<reference evidence="3" key="2">
    <citation type="submission" date="2020-09" db="EMBL/GenBank/DDBJ databases">
        <authorList>
            <person name="Sun Q."/>
            <person name="Ohkuma M."/>
        </authorList>
    </citation>
    <scope>NUCLEOTIDE SEQUENCE</scope>
    <source>
        <strain evidence="3">JCM 12862</strain>
    </source>
</reference>
<dbReference type="Proteomes" id="UP000612329">
    <property type="component" value="Unassembled WGS sequence"/>
</dbReference>
<dbReference type="SUPFAM" id="SSF160574">
    <property type="entry name" value="BT0923-like"/>
    <property type="match status" value="1"/>
</dbReference>
<dbReference type="AlphaFoldDB" id="A0A8J3BP00"/>
<dbReference type="PROSITE" id="PS51257">
    <property type="entry name" value="PROKAR_LIPOPROTEIN"/>
    <property type="match status" value="1"/>
</dbReference>
<organism evidence="3 4">
    <name type="scientific">Yeosuana aromativorans</name>
    <dbReference type="NCBI Taxonomy" id="288019"/>
    <lineage>
        <taxon>Bacteria</taxon>
        <taxon>Pseudomonadati</taxon>
        <taxon>Bacteroidota</taxon>
        <taxon>Flavobacteriia</taxon>
        <taxon>Flavobacteriales</taxon>
        <taxon>Flavobacteriaceae</taxon>
        <taxon>Yeosuana</taxon>
    </lineage>
</organism>
<feature type="domain" description="Putative beta-lactamase-inhibitor-like PepSY-like" evidence="2">
    <location>
        <begin position="54"/>
        <end position="139"/>
    </location>
</feature>
<evidence type="ECO:0000313" key="3">
    <source>
        <dbReference type="EMBL" id="GGK24831.1"/>
    </source>
</evidence>
<evidence type="ECO:0000259" key="2">
    <source>
        <dbReference type="Pfam" id="PF11396"/>
    </source>
</evidence>
<sequence length="152" mass="17316">MKALQVSIMGLCLTGFLACAQNSKTPKQVLDSFSEKFPTAKYVKWDKENETEWEAEFKMDGIKYSANFDTDGAWKETEHKVKSSEVPEQIKTALTTAFPDSKIEDIEVSDTKSGRFYEFMIEKGETDMEIVIDSKGNIVKKEMKDEEDSDND</sequence>
<feature type="signal peptide" evidence="1">
    <location>
        <begin position="1"/>
        <end position="20"/>
    </location>
</feature>
<keyword evidence="1" id="KW-0732">Signal</keyword>
<dbReference type="RefSeq" id="WP_188652396.1">
    <property type="nucleotide sequence ID" value="NZ_BMNR01000004.1"/>
</dbReference>
<dbReference type="Pfam" id="PF11396">
    <property type="entry name" value="PepSY_like"/>
    <property type="match status" value="1"/>
</dbReference>
<feature type="chain" id="PRO_5035181326" description="Putative beta-lactamase-inhibitor-like PepSY-like domain-containing protein" evidence="1">
    <location>
        <begin position="21"/>
        <end position="152"/>
    </location>
</feature>
<accession>A0A8J3BP00</accession>
<protein>
    <recommendedName>
        <fullName evidence="2">Putative beta-lactamase-inhibitor-like PepSY-like domain-containing protein</fullName>
    </recommendedName>
</protein>
<dbReference type="InterPro" id="IPR021533">
    <property type="entry name" value="PepSY-like"/>
</dbReference>
<dbReference type="Gene3D" id="3.10.450.360">
    <property type="match status" value="1"/>
</dbReference>
<evidence type="ECO:0000256" key="1">
    <source>
        <dbReference type="SAM" id="SignalP"/>
    </source>
</evidence>
<reference evidence="3" key="1">
    <citation type="journal article" date="2014" name="Int. J. Syst. Evol. Microbiol.">
        <title>Complete genome sequence of Corynebacterium casei LMG S-19264T (=DSM 44701T), isolated from a smear-ripened cheese.</title>
        <authorList>
            <consortium name="US DOE Joint Genome Institute (JGI-PGF)"/>
            <person name="Walter F."/>
            <person name="Albersmeier A."/>
            <person name="Kalinowski J."/>
            <person name="Ruckert C."/>
        </authorList>
    </citation>
    <scope>NUCLEOTIDE SEQUENCE</scope>
    <source>
        <strain evidence="3">JCM 12862</strain>
    </source>
</reference>
<keyword evidence="4" id="KW-1185">Reference proteome</keyword>
<comment type="caution">
    <text evidence="3">The sequence shown here is derived from an EMBL/GenBank/DDBJ whole genome shotgun (WGS) entry which is preliminary data.</text>
</comment>
<dbReference type="EMBL" id="BMNR01000004">
    <property type="protein sequence ID" value="GGK24831.1"/>
    <property type="molecule type" value="Genomic_DNA"/>
</dbReference>
<proteinExistence type="predicted"/>